<evidence type="ECO:0000259" key="2">
    <source>
        <dbReference type="PROSITE" id="PS51767"/>
    </source>
</evidence>
<evidence type="ECO:0000313" key="3">
    <source>
        <dbReference type="EMBL" id="ABE54094.1"/>
    </source>
</evidence>
<dbReference type="Pfam" id="PF00026">
    <property type="entry name" value="Asp"/>
    <property type="match status" value="2"/>
</dbReference>
<dbReference type="AlphaFoldDB" id="Q12R32"/>
<sequence>MSKHFIPLPLTNVLADGGYSASVCLGSQLAKVNLIIDTGSSTLVVHENRYQGMHDTRLQSTSLAQQVSYGVGGWFGSVVHTRFNILDVSVDDMPLALVHHEAEHSFINADGIWGMAYHSLNRSYDMSEYLTANAIAPPATYPWPFPENDQPQFPLPEFQSEASDFKQLIHGLPEQDVATAFTLMEQQGLVSNRFAFIAHRSSIHHAKANMTPESLALDPLNQGMLILGGDERLSQYFQGEFTDLKVVHDRYYNVNLLSLSLAGGAPIKLPSALEAQLSRGSSNAIIDTGASLVSLPSQAFTQVIAELSQTVPQAAKLLAPFIGDINKVTQAQSQGIAMSELNLALWPALEFHFEGAADGRASLSCPAECYWQLNSPAPGRAVFKLMGQLAGWPAQSILGLPLLNPYFVLFQRDSGEFGTVRFAAHRQKS</sequence>
<dbReference type="STRING" id="318161.Sden_0804"/>
<dbReference type="InterPro" id="IPR033121">
    <property type="entry name" value="PEPTIDASE_A1"/>
</dbReference>
<dbReference type="RefSeq" id="WP_011495259.1">
    <property type="nucleotide sequence ID" value="NC_007954.1"/>
</dbReference>
<dbReference type="InterPro" id="IPR001461">
    <property type="entry name" value="Aspartic_peptidase_A1"/>
</dbReference>
<dbReference type="PANTHER" id="PTHR47966:SF51">
    <property type="entry name" value="BETA-SITE APP-CLEAVING ENZYME, ISOFORM A-RELATED"/>
    <property type="match status" value="1"/>
</dbReference>
<dbReference type="InterPro" id="IPR001969">
    <property type="entry name" value="Aspartic_peptidase_AS"/>
</dbReference>
<dbReference type="PROSITE" id="PS00141">
    <property type="entry name" value="ASP_PROTEASE"/>
    <property type="match status" value="1"/>
</dbReference>
<dbReference type="PANTHER" id="PTHR47966">
    <property type="entry name" value="BETA-SITE APP-CLEAVING ENZYME, ISOFORM A-RELATED"/>
    <property type="match status" value="1"/>
</dbReference>
<gene>
    <name evidence="3" type="ordered locus">Sden_0804</name>
</gene>
<dbReference type="eggNOG" id="ENOG502ZAXC">
    <property type="taxonomic scope" value="Bacteria"/>
</dbReference>
<dbReference type="KEGG" id="sdn:Sden_0804"/>
<dbReference type="Proteomes" id="UP000001982">
    <property type="component" value="Chromosome"/>
</dbReference>
<dbReference type="MEROPS" id="A01.095"/>
<proteinExistence type="inferred from homology"/>
<dbReference type="Gene3D" id="2.40.70.10">
    <property type="entry name" value="Acid Proteases"/>
    <property type="match status" value="2"/>
</dbReference>
<dbReference type="PRINTS" id="PR00792">
    <property type="entry name" value="PEPSIN"/>
</dbReference>
<dbReference type="SUPFAM" id="SSF50630">
    <property type="entry name" value="Acid proteases"/>
    <property type="match status" value="1"/>
</dbReference>
<dbReference type="HOGENOM" id="CLU_529857_0_0_6"/>
<name>Q12R32_SHEDO</name>
<dbReference type="OrthoDB" id="6381203at2"/>
<accession>Q12R32</accession>
<organism evidence="3 4">
    <name type="scientific">Shewanella denitrificans (strain OS217 / ATCC BAA-1090 / DSM 15013)</name>
    <dbReference type="NCBI Taxonomy" id="318161"/>
    <lineage>
        <taxon>Bacteria</taxon>
        <taxon>Pseudomonadati</taxon>
        <taxon>Pseudomonadota</taxon>
        <taxon>Gammaproteobacteria</taxon>
        <taxon>Alteromonadales</taxon>
        <taxon>Shewanellaceae</taxon>
        <taxon>Shewanella</taxon>
    </lineage>
</organism>
<dbReference type="EMBL" id="CP000302">
    <property type="protein sequence ID" value="ABE54094.1"/>
    <property type="molecule type" value="Genomic_DNA"/>
</dbReference>
<dbReference type="InterPro" id="IPR034164">
    <property type="entry name" value="Pepsin-like_dom"/>
</dbReference>
<keyword evidence="4" id="KW-1185">Reference proteome</keyword>
<dbReference type="GO" id="GO:0006508">
    <property type="term" value="P:proteolysis"/>
    <property type="evidence" value="ECO:0007669"/>
    <property type="project" value="InterPro"/>
</dbReference>
<comment type="similarity">
    <text evidence="1">Belongs to the peptidase A1 family.</text>
</comment>
<protein>
    <submittedName>
        <fullName evidence="3">Peptidase A1, pepsin</fullName>
    </submittedName>
</protein>
<dbReference type="CDD" id="cd05471">
    <property type="entry name" value="pepsin_like"/>
    <property type="match status" value="1"/>
</dbReference>
<feature type="domain" description="Peptidase A1" evidence="2">
    <location>
        <begin position="19"/>
        <end position="420"/>
    </location>
</feature>
<dbReference type="GO" id="GO:0004190">
    <property type="term" value="F:aspartic-type endopeptidase activity"/>
    <property type="evidence" value="ECO:0007669"/>
    <property type="project" value="InterPro"/>
</dbReference>
<dbReference type="InterPro" id="IPR021109">
    <property type="entry name" value="Peptidase_aspartic_dom_sf"/>
</dbReference>
<evidence type="ECO:0000313" key="4">
    <source>
        <dbReference type="Proteomes" id="UP000001982"/>
    </source>
</evidence>
<dbReference type="BRENDA" id="3.4.23.1">
    <property type="organism ID" value="12549"/>
</dbReference>
<evidence type="ECO:0000256" key="1">
    <source>
        <dbReference type="ARBA" id="ARBA00007447"/>
    </source>
</evidence>
<reference evidence="3 4" key="1">
    <citation type="submission" date="2006-03" db="EMBL/GenBank/DDBJ databases">
        <title>Complete sequence of Shewanella denitrificans OS217.</title>
        <authorList>
            <consortium name="US DOE Joint Genome Institute"/>
            <person name="Copeland A."/>
            <person name="Lucas S."/>
            <person name="Lapidus A."/>
            <person name="Barry K."/>
            <person name="Detter J.C."/>
            <person name="Glavina del Rio T."/>
            <person name="Hammon N."/>
            <person name="Israni S."/>
            <person name="Dalin E."/>
            <person name="Tice H."/>
            <person name="Pitluck S."/>
            <person name="Brettin T."/>
            <person name="Bruce D."/>
            <person name="Han C."/>
            <person name="Tapia R."/>
            <person name="Gilna P."/>
            <person name="Kiss H."/>
            <person name="Schmutz J."/>
            <person name="Larimer F."/>
            <person name="Land M."/>
            <person name="Hauser L."/>
            <person name="Kyrpides N."/>
            <person name="Lykidis A."/>
            <person name="Richardson P."/>
        </authorList>
    </citation>
    <scope>NUCLEOTIDE SEQUENCE [LARGE SCALE GENOMIC DNA]</scope>
    <source>
        <strain evidence="4">OS217 / ATCC BAA-1090 / DSM 15013</strain>
    </source>
</reference>
<dbReference type="PROSITE" id="PS51767">
    <property type="entry name" value="PEPTIDASE_A1"/>
    <property type="match status" value="1"/>
</dbReference>